<dbReference type="Gene3D" id="3.40.50.1000">
    <property type="entry name" value="HAD superfamily/HAD-like"/>
    <property type="match status" value="1"/>
</dbReference>
<comment type="caution">
    <text evidence="1">The sequence shown here is derived from an EMBL/GenBank/DDBJ whole genome shotgun (WGS) entry which is preliminary data.</text>
</comment>
<keyword evidence="1" id="KW-0378">Hydrolase</keyword>
<dbReference type="CDD" id="cd02603">
    <property type="entry name" value="HAD_sEH-N_like"/>
    <property type="match status" value="1"/>
</dbReference>
<dbReference type="Proteomes" id="UP000645462">
    <property type="component" value="Unassembled WGS sequence"/>
</dbReference>
<dbReference type="SUPFAM" id="SSF56784">
    <property type="entry name" value="HAD-like"/>
    <property type="match status" value="1"/>
</dbReference>
<dbReference type="InterPro" id="IPR006439">
    <property type="entry name" value="HAD-SF_hydro_IA"/>
</dbReference>
<keyword evidence="2" id="KW-1185">Reference proteome</keyword>
<dbReference type="EMBL" id="BMFC01000006">
    <property type="protein sequence ID" value="GGC07382.1"/>
    <property type="molecule type" value="Genomic_DNA"/>
</dbReference>
<evidence type="ECO:0000313" key="1">
    <source>
        <dbReference type="EMBL" id="GGC07382.1"/>
    </source>
</evidence>
<sequence>MTTKHVVFDIGGVLVDWQPHLAWLDRFGSAEASQAFIDRIDFRALNLRADGGERFADLSLEIEDPDDRAHFVDYVALYTRTVADPIHGTWAILDRLKAQGTPVHAITNWSAETWPEGLKVHPRLAEVFEALVVSGEEGMIKPDPRIFRLLCDRAGVAPGDCIFIDDGLHNVEGARAVGMDGIHFTSPEALDAALTDRSVL</sequence>
<dbReference type="InterPro" id="IPR036412">
    <property type="entry name" value="HAD-like_sf"/>
</dbReference>
<proteinExistence type="predicted"/>
<dbReference type="GO" id="GO:0016787">
    <property type="term" value="F:hydrolase activity"/>
    <property type="evidence" value="ECO:0007669"/>
    <property type="project" value="UniProtKB-KW"/>
</dbReference>
<dbReference type="RefSeq" id="WP_188482406.1">
    <property type="nucleotide sequence ID" value="NZ_BMFC01000006.1"/>
</dbReference>
<organism evidence="1 2">
    <name type="scientific">Marivita lacus</name>
    <dbReference type="NCBI Taxonomy" id="1323742"/>
    <lineage>
        <taxon>Bacteria</taxon>
        <taxon>Pseudomonadati</taxon>
        <taxon>Pseudomonadota</taxon>
        <taxon>Alphaproteobacteria</taxon>
        <taxon>Rhodobacterales</taxon>
        <taxon>Roseobacteraceae</taxon>
        <taxon>Marivita</taxon>
    </lineage>
</organism>
<name>A0ABQ1KV78_9RHOB</name>
<accession>A0ABQ1KV78</accession>
<dbReference type="NCBIfam" id="TIGR01509">
    <property type="entry name" value="HAD-SF-IA-v3"/>
    <property type="match status" value="1"/>
</dbReference>
<dbReference type="PANTHER" id="PTHR43611:SF3">
    <property type="entry name" value="FLAVIN MONONUCLEOTIDE HYDROLASE 1, CHLOROPLATIC"/>
    <property type="match status" value="1"/>
</dbReference>
<dbReference type="InterPro" id="IPR023214">
    <property type="entry name" value="HAD_sf"/>
</dbReference>
<dbReference type="SFLD" id="SFLDG01129">
    <property type="entry name" value="C1.5:_HAD__Beta-PGM__Phosphata"/>
    <property type="match status" value="1"/>
</dbReference>
<dbReference type="PANTHER" id="PTHR43611">
    <property type="entry name" value="ALPHA-D-GLUCOSE 1-PHOSPHATE PHOSPHATASE"/>
    <property type="match status" value="1"/>
</dbReference>
<dbReference type="SFLD" id="SFLDS00003">
    <property type="entry name" value="Haloacid_Dehalogenase"/>
    <property type="match status" value="1"/>
</dbReference>
<reference evidence="2" key="1">
    <citation type="journal article" date="2019" name="Int. J. Syst. Evol. Microbiol.">
        <title>The Global Catalogue of Microorganisms (GCM) 10K type strain sequencing project: providing services to taxonomists for standard genome sequencing and annotation.</title>
        <authorList>
            <consortium name="The Broad Institute Genomics Platform"/>
            <consortium name="The Broad Institute Genome Sequencing Center for Infectious Disease"/>
            <person name="Wu L."/>
            <person name="Ma J."/>
        </authorList>
    </citation>
    <scope>NUCLEOTIDE SEQUENCE [LARGE SCALE GENOMIC DNA]</scope>
    <source>
        <strain evidence="2">CGMCC 1.12478</strain>
    </source>
</reference>
<gene>
    <name evidence="1" type="ORF">GCM10011363_25120</name>
</gene>
<protein>
    <submittedName>
        <fullName evidence="1">Hydrolase</fullName>
    </submittedName>
</protein>
<evidence type="ECO:0000313" key="2">
    <source>
        <dbReference type="Proteomes" id="UP000645462"/>
    </source>
</evidence>
<dbReference type="Pfam" id="PF00702">
    <property type="entry name" value="Hydrolase"/>
    <property type="match status" value="1"/>
</dbReference>